<dbReference type="InterPro" id="IPR003779">
    <property type="entry name" value="CMD-like"/>
</dbReference>
<organism evidence="2 3">
    <name type="scientific">Phytohabitans maris</name>
    <dbReference type="NCBI Taxonomy" id="3071409"/>
    <lineage>
        <taxon>Bacteria</taxon>
        <taxon>Bacillati</taxon>
        <taxon>Actinomycetota</taxon>
        <taxon>Actinomycetes</taxon>
        <taxon>Micromonosporales</taxon>
        <taxon>Micromonosporaceae</taxon>
    </lineage>
</organism>
<dbReference type="Proteomes" id="UP001230908">
    <property type="component" value="Unassembled WGS sequence"/>
</dbReference>
<feature type="domain" description="Carboxymuconolactone decarboxylase-like" evidence="1">
    <location>
        <begin position="42"/>
        <end position="105"/>
    </location>
</feature>
<evidence type="ECO:0000313" key="2">
    <source>
        <dbReference type="EMBL" id="MDQ7907796.1"/>
    </source>
</evidence>
<dbReference type="PANTHER" id="PTHR34846">
    <property type="entry name" value="4-CARBOXYMUCONOLACTONE DECARBOXYLASE FAMILY PROTEIN (AFU_ORTHOLOGUE AFUA_6G11590)"/>
    <property type="match status" value="1"/>
</dbReference>
<dbReference type="PANTHER" id="PTHR34846:SF5">
    <property type="entry name" value="CARBOXYMUCONOLACTONE DECARBOXYLASE-LIKE DOMAIN-CONTAINING PROTEIN"/>
    <property type="match status" value="1"/>
</dbReference>
<dbReference type="RefSeq" id="WP_308715070.1">
    <property type="nucleotide sequence ID" value="NZ_JAVHUY010000025.1"/>
</dbReference>
<evidence type="ECO:0000259" key="1">
    <source>
        <dbReference type="Pfam" id="PF02627"/>
    </source>
</evidence>
<dbReference type="InterPro" id="IPR029032">
    <property type="entry name" value="AhpD-like"/>
</dbReference>
<accession>A0ABU0ZL77</accession>
<dbReference type="Pfam" id="PF02627">
    <property type="entry name" value="CMD"/>
    <property type="match status" value="1"/>
</dbReference>
<dbReference type="Gene3D" id="1.20.1290.10">
    <property type="entry name" value="AhpD-like"/>
    <property type="match status" value="1"/>
</dbReference>
<keyword evidence="3" id="KW-1185">Reference proteome</keyword>
<evidence type="ECO:0000313" key="3">
    <source>
        <dbReference type="Proteomes" id="UP001230908"/>
    </source>
</evidence>
<comment type="caution">
    <text evidence="2">The sequence shown here is derived from an EMBL/GenBank/DDBJ whole genome shotgun (WGS) entry which is preliminary data.</text>
</comment>
<protein>
    <submittedName>
        <fullName evidence="2">Carboxymuconolactone decarboxylase family protein</fullName>
    </submittedName>
</protein>
<gene>
    <name evidence="2" type="ORF">RB614_25060</name>
</gene>
<reference evidence="2 3" key="1">
    <citation type="submission" date="2023-08" db="EMBL/GenBank/DDBJ databases">
        <title>Phytohabitans sansha sp. nov., isolated from marine sediment.</title>
        <authorList>
            <person name="Zhao Y."/>
            <person name="Yi K."/>
        </authorList>
    </citation>
    <scope>NUCLEOTIDE SEQUENCE [LARGE SCALE GENOMIC DNA]</scope>
    <source>
        <strain evidence="2 3">ZYX-F-186</strain>
    </source>
</reference>
<dbReference type="EMBL" id="JAVHUY010000025">
    <property type="protein sequence ID" value="MDQ7907796.1"/>
    <property type="molecule type" value="Genomic_DNA"/>
</dbReference>
<name>A0ABU0ZL77_9ACTN</name>
<sequence>MARIAPLDPPYAPDVAAALAKWMPPGSAREPLVLFRVLQRHPELASRMRVLGAGLLGHGALPPADRELVILRTCARAACWYEWGVHAEAFAGPVGLTPDQVAATASGTGGDLLIRAADELHDSARWSARTWEALRGRYTDEQLVELLALAGWYRTISYVANNLLDAGDARQDDVLDRTYPYADPL</sequence>
<dbReference type="SUPFAM" id="SSF69118">
    <property type="entry name" value="AhpD-like"/>
    <property type="match status" value="1"/>
</dbReference>
<proteinExistence type="predicted"/>